<evidence type="ECO:0000256" key="1">
    <source>
        <dbReference type="ARBA" id="ARBA00022448"/>
    </source>
</evidence>
<dbReference type="GO" id="GO:0016887">
    <property type="term" value="F:ATP hydrolysis activity"/>
    <property type="evidence" value="ECO:0007669"/>
    <property type="project" value="InterPro"/>
</dbReference>
<keyword evidence="2" id="KW-1003">Cell membrane</keyword>
<dbReference type="Gene3D" id="3.40.50.300">
    <property type="entry name" value="P-loop containing nucleotide triphosphate hydrolases"/>
    <property type="match status" value="1"/>
</dbReference>
<sequence>MVLEGLRKVYGRGENAVVALDGIDMRVPAGAIHGIVGQSGAGKSTLVRCLTALEHPTEGSVWVDGRDVAQLRGAELREARRNIGMVFQHAELLDSLTTARNIAYPLALAGVPHGVRRQRVAELLELVGLADRGHHYPSELSGGQRQRVGIARALADNPPVLLCDEPTSALDADTTRQVLELIRDVRDRYGVTVLIITHEMSVVRSVCDSVTLLEEGRIVEHGTLSEVVADPNSRLARDLVPIPAVNVADHPAENVIDVAFTSHPGEPTGSHVMGLAASLGADVAGGVFETLGTTQIGRLVLTVPPGKARATARALRQDGLHAEVRA</sequence>
<keyword evidence="7" id="KW-0472">Membrane</keyword>
<dbReference type="InterPro" id="IPR050086">
    <property type="entry name" value="MetN_ABC_transporter-like"/>
</dbReference>
<evidence type="ECO:0000313" key="9">
    <source>
        <dbReference type="EMBL" id="OKL51221.1"/>
    </source>
</evidence>
<dbReference type="InterPro" id="IPR003439">
    <property type="entry name" value="ABC_transporter-like_ATP-bd"/>
</dbReference>
<dbReference type="SMART" id="SM00382">
    <property type="entry name" value="AAA"/>
    <property type="match status" value="1"/>
</dbReference>
<evidence type="ECO:0000256" key="7">
    <source>
        <dbReference type="ARBA" id="ARBA00023136"/>
    </source>
</evidence>
<evidence type="ECO:0000259" key="8">
    <source>
        <dbReference type="PROSITE" id="PS50893"/>
    </source>
</evidence>
<organism evidence="9 10">
    <name type="scientific">Buchananella hordeovulneris</name>
    <dbReference type="NCBI Taxonomy" id="52770"/>
    <lineage>
        <taxon>Bacteria</taxon>
        <taxon>Bacillati</taxon>
        <taxon>Actinomycetota</taxon>
        <taxon>Actinomycetes</taxon>
        <taxon>Actinomycetales</taxon>
        <taxon>Actinomycetaceae</taxon>
        <taxon>Buchananella</taxon>
    </lineage>
</organism>
<keyword evidence="5" id="KW-1278">Translocase</keyword>
<dbReference type="PROSITE" id="PS00211">
    <property type="entry name" value="ABC_TRANSPORTER_1"/>
    <property type="match status" value="1"/>
</dbReference>
<evidence type="ECO:0000256" key="2">
    <source>
        <dbReference type="ARBA" id="ARBA00022475"/>
    </source>
</evidence>
<feature type="domain" description="ABC transporter" evidence="8">
    <location>
        <begin position="1"/>
        <end position="240"/>
    </location>
</feature>
<accession>A0A1Q5PUH0</accession>
<dbReference type="PANTHER" id="PTHR43166:SF30">
    <property type="entry name" value="METHIONINE IMPORT ATP-BINDING PROTEIN METN"/>
    <property type="match status" value="1"/>
</dbReference>
<protein>
    <submittedName>
        <fullName evidence="9">ABC transporter</fullName>
    </submittedName>
</protein>
<keyword evidence="1" id="KW-0813">Transport</keyword>
<comment type="caution">
    <text evidence="9">The sequence shown here is derived from an EMBL/GenBank/DDBJ whole genome shotgun (WGS) entry which is preliminary data.</text>
</comment>
<dbReference type="Proteomes" id="UP000185612">
    <property type="component" value="Unassembled WGS sequence"/>
</dbReference>
<proteinExistence type="predicted"/>
<dbReference type="GO" id="GO:0006865">
    <property type="term" value="P:amino acid transport"/>
    <property type="evidence" value="ECO:0007669"/>
    <property type="project" value="UniProtKB-KW"/>
</dbReference>
<dbReference type="Pfam" id="PF00005">
    <property type="entry name" value="ABC_tran"/>
    <property type="match status" value="1"/>
</dbReference>
<evidence type="ECO:0000256" key="3">
    <source>
        <dbReference type="ARBA" id="ARBA00022741"/>
    </source>
</evidence>
<dbReference type="InterPro" id="IPR017871">
    <property type="entry name" value="ABC_transporter-like_CS"/>
</dbReference>
<dbReference type="PROSITE" id="PS50893">
    <property type="entry name" value="ABC_TRANSPORTER_2"/>
    <property type="match status" value="1"/>
</dbReference>
<dbReference type="InParanoid" id="A0A1Q5PUH0"/>
<dbReference type="PANTHER" id="PTHR43166">
    <property type="entry name" value="AMINO ACID IMPORT ATP-BINDING PROTEIN"/>
    <property type="match status" value="1"/>
</dbReference>
<keyword evidence="3" id="KW-0547">Nucleotide-binding</keyword>
<evidence type="ECO:0000313" key="10">
    <source>
        <dbReference type="Proteomes" id="UP000185612"/>
    </source>
</evidence>
<keyword evidence="6" id="KW-0029">Amino-acid transport</keyword>
<dbReference type="InterPro" id="IPR003593">
    <property type="entry name" value="AAA+_ATPase"/>
</dbReference>
<dbReference type="InterPro" id="IPR027417">
    <property type="entry name" value="P-loop_NTPase"/>
</dbReference>
<evidence type="ECO:0000256" key="4">
    <source>
        <dbReference type="ARBA" id="ARBA00022840"/>
    </source>
</evidence>
<name>A0A1Q5PUH0_9ACTO</name>
<keyword evidence="10" id="KW-1185">Reference proteome</keyword>
<dbReference type="STRING" id="52770.BSZ40_08695"/>
<evidence type="ECO:0000256" key="5">
    <source>
        <dbReference type="ARBA" id="ARBA00022967"/>
    </source>
</evidence>
<keyword evidence="4" id="KW-0067">ATP-binding</keyword>
<dbReference type="CDD" id="cd03258">
    <property type="entry name" value="ABC_MetN_methionine_transporter"/>
    <property type="match status" value="1"/>
</dbReference>
<reference evidence="10" key="1">
    <citation type="submission" date="2016-12" db="EMBL/GenBank/DDBJ databases">
        <authorList>
            <person name="Meng X."/>
        </authorList>
    </citation>
    <scope>NUCLEOTIDE SEQUENCE [LARGE SCALE GENOMIC DNA]</scope>
    <source>
        <strain evidence="10">DSM 20732</strain>
    </source>
</reference>
<gene>
    <name evidence="9" type="ORF">BSZ40_08695</name>
</gene>
<dbReference type="SUPFAM" id="SSF52540">
    <property type="entry name" value="P-loop containing nucleoside triphosphate hydrolases"/>
    <property type="match status" value="1"/>
</dbReference>
<dbReference type="EMBL" id="MQVS01000009">
    <property type="protein sequence ID" value="OKL51221.1"/>
    <property type="molecule type" value="Genomic_DNA"/>
</dbReference>
<evidence type="ECO:0000256" key="6">
    <source>
        <dbReference type="ARBA" id="ARBA00022970"/>
    </source>
</evidence>
<dbReference type="AlphaFoldDB" id="A0A1Q5PUH0"/>
<dbReference type="GO" id="GO:0005524">
    <property type="term" value="F:ATP binding"/>
    <property type="evidence" value="ECO:0007669"/>
    <property type="project" value="UniProtKB-KW"/>
</dbReference>
<dbReference type="InterPro" id="IPR041701">
    <property type="entry name" value="MetN_ABC"/>
</dbReference>